<dbReference type="AlphaFoldDB" id="A0E4X6"/>
<name>A0E4X6_PARTE</name>
<dbReference type="KEGG" id="ptm:GSPATT00023519001"/>
<keyword evidence="2" id="KW-1185">Reference proteome</keyword>
<proteinExistence type="predicted"/>
<dbReference type="GeneID" id="5043525"/>
<reference evidence="1 2" key="1">
    <citation type="journal article" date="2006" name="Nature">
        <title>Global trends of whole-genome duplications revealed by the ciliate Paramecium tetraurelia.</title>
        <authorList>
            <consortium name="Genoscope"/>
            <person name="Aury J.-M."/>
            <person name="Jaillon O."/>
            <person name="Duret L."/>
            <person name="Noel B."/>
            <person name="Jubin C."/>
            <person name="Porcel B.M."/>
            <person name="Segurens B."/>
            <person name="Daubin V."/>
            <person name="Anthouard V."/>
            <person name="Aiach N."/>
            <person name="Arnaiz O."/>
            <person name="Billaut A."/>
            <person name="Beisson J."/>
            <person name="Blanc I."/>
            <person name="Bouhouche K."/>
            <person name="Camara F."/>
            <person name="Duharcourt S."/>
            <person name="Guigo R."/>
            <person name="Gogendeau D."/>
            <person name="Katinka M."/>
            <person name="Keller A.-M."/>
            <person name="Kissmehl R."/>
            <person name="Klotz C."/>
            <person name="Koll F."/>
            <person name="Le Moue A."/>
            <person name="Lepere C."/>
            <person name="Malinsky S."/>
            <person name="Nowacki M."/>
            <person name="Nowak J.K."/>
            <person name="Plattner H."/>
            <person name="Poulain J."/>
            <person name="Ruiz F."/>
            <person name="Serrano V."/>
            <person name="Zagulski M."/>
            <person name="Dessen P."/>
            <person name="Betermier M."/>
            <person name="Weissenbach J."/>
            <person name="Scarpelli C."/>
            <person name="Schachter V."/>
            <person name="Sperling L."/>
            <person name="Meyer E."/>
            <person name="Cohen J."/>
            <person name="Wincker P."/>
        </authorList>
    </citation>
    <scope>NUCLEOTIDE SEQUENCE [LARGE SCALE GENOMIC DNA]</scope>
    <source>
        <strain evidence="1 2">Stock d4-2</strain>
    </source>
</reference>
<dbReference type="EMBL" id="CT868659">
    <property type="protein sequence ID" value="CAK90343.1"/>
    <property type="molecule type" value="Genomic_DNA"/>
</dbReference>
<dbReference type="RefSeq" id="XP_001457740.1">
    <property type="nucleotide sequence ID" value="XM_001457703.1"/>
</dbReference>
<evidence type="ECO:0000313" key="1">
    <source>
        <dbReference type="EMBL" id="CAK90343.1"/>
    </source>
</evidence>
<dbReference type="InParanoid" id="A0E4X6"/>
<evidence type="ECO:0000313" key="2">
    <source>
        <dbReference type="Proteomes" id="UP000000600"/>
    </source>
</evidence>
<accession>A0E4X6</accession>
<sequence>MKVQKGLLQLQEVSTEITKTNVYNTTRLLDYYISNTYYDKINRNNRQGEEYCDIKKGATNSKFLQLRSLLMIHNLDTIENVIKRK</sequence>
<gene>
    <name evidence="1" type="ORF">GSPATT00023519001</name>
</gene>
<organism evidence="1 2">
    <name type="scientific">Paramecium tetraurelia</name>
    <dbReference type="NCBI Taxonomy" id="5888"/>
    <lineage>
        <taxon>Eukaryota</taxon>
        <taxon>Sar</taxon>
        <taxon>Alveolata</taxon>
        <taxon>Ciliophora</taxon>
        <taxon>Intramacronucleata</taxon>
        <taxon>Oligohymenophorea</taxon>
        <taxon>Peniculida</taxon>
        <taxon>Parameciidae</taxon>
        <taxon>Paramecium</taxon>
    </lineage>
</organism>
<dbReference type="HOGENOM" id="CLU_2517451_0_0_1"/>
<dbReference type="Proteomes" id="UP000000600">
    <property type="component" value="Unassembled WGS sequence"/>
</dbReference>
<protein>
    <submittedName>
        <fullName evidence="1">Uncharacterized protein</fullName>
    </submittedName>
</protein>